<dbReference type="PANTHER" id="PTHR13800:SF12">
    <property type="entry name" value="TRANSIENT RECEPTOR POTENTIAL CATION CHANNEL SUBFAMILY M MEMBER-LIKE 2"/>
    <property type="match status" value="1"/>
</dbReference>
<organism evidence="11 12">
    <name type="scientific">Adineta steineri</name>
    <dbReference type="NCBI Taxonomy" id="433720"/>
    <lineage>
        <taxon>Eukaryota</taxon>
        <taxon>Metazoa</taxon>
        <taxon>Spiralia</taxon>
        <taxon>Gnathifera</taxon>
        <taxon>Rotifera</taxon>
        <taxon>Eurotatoria</taxon>
        <taxon>Bdelloidea</taxon>
        <taxon>Adinetida</taxon>
        <taxon>Adinetidae</taxon>
        <taxon>Adineta</taxon>
    </lineage>
</organism>
<comment type="subcellular location">
    <subcellularLocation>
        <location evidence="1">Membrane</location>
        <topology evidence="1">Multi-pass membrane protein</topology>
    </subcellularLocation>
</comment>
<proteinExistence type="predicted"/>
<feature type="domain" description="TRPM SLOG" evidence="9">
    <location>
        <begin position="85"/>
        <end position="324"/>
    </location>
</feature>
<feature type="transmembrane region" description="Helical" evidence="8">
    <location>
        <begin position="865"/>
        <end position="888"/>
    </location>
</feature>
<keyword evidence="4 8" id="KW-1133">Transmembrane helix</keyword>
<dbReference type="GO" id="GO:0005886">
    <property type="term" value="C:plasma membrane"/>
    <property type="evidence" value="ECO:0007669"/>
    <property type="project" value="TreeGrafter"/>
</dbReference>
<dbReference type="InterPro" id="IPR041491">
    <property type="entry name" value="TRPM_SLOG"/>
</dbReference>
<dbReference type="Proteomes" id="UP000663860">
    <property type="component" value="Unassembled WGS sequence"/>
</dbReference>
<gene>
    <name evidence="11" type="ORF">IZO911_LOCUS34369</name>
</gene>
<accession>A0A815EHF2</accession>
<name>A0A815EHF2_9BILA</name>
<feature type="transmembrane region" description="Helical" evidence="8">
    <location>
        <begin position="951"/>
        <end position="968"/>
    </location>
</feature>
<dbReference type="InterPro" id="IPR057366">
    <property type="entry name" value="TRPM-like"/>
</dbReference>
<keyword evidence="5" id="KW-0406">Ion transport</keyword>
<evidence type="ECO:0000256" key="3">
    <source>
        <dbReference type="ARBA" id="ARBA00022692"/>
    </source>
</evidence>
<evidence type="ECO:0000256" key="5">
    <source>
        <dbReference type="ARBA" id="ARBA00023065"/>
    </source>
</evidence>
<reference evidence="11" key="1">
    <citation type="submission" date="2021-02" db="EMBL/GenBank/DDBJ databases">
        <authorList>
            <person name="Nowell W R."/>
        </authorList>
    </citation>
    <scope>NUCLEOTIDE SEQUENCE</scope>
</reference>
<evidence type="ECO:0000313" key="12">
    <source>
        <dbReference type="Proteomes" id="UP000663860"/>
    </source>
</evidence>
<dbReference type="Pfam" id="PF18139">
    <property type="entry name" value="LSDAT_euk"/>
    <property type="match status" value="1"/>
</dbReference>
<keyword evidence="7" id="KW-0407">Ion channel</keyword>
<evidence type="ECO:0000256" key="2">
    <source>
        <dbReference type="ARBA" id="ARBA00022448"/>
    </source>
</evidence>
<keyword evidence="6 8" id="KW-0472">Membrane</keyword>
<dbReference type="Pfam" id="PF25508">
    <property type="entry name" value="TRPM2"/>
    <property type="match status" value="1"/>
</dbReference>
<dbReference type="AlphaFoldDB" id="A0A815EHF2"/>
<dbReference type="EMBL" id="CAJNOE010000675">
    <property type="protein sequence ID" value="CAF1306706.1"/>
    <property type="molecule type" value="Genomic_DNA"/>
</dbReference>
<feature type="transmembrane region" description="Helical" evidence="8">
    <location>
        <begin position="980"/>
        <end position="997"/>
    </location>
</feature>
<evidence type="ECO:0000259" key="10">
    <source>
        <dbReference type="Pfam" id="PF25508"/>
    </source>
</evidence>
<evidence type="ECO:0000256" key="7">
    <source>
        <dbReference type="ARBA" id="ARBA00023303"/>
    </source>
</evidence>
<evidence type="ECO:0000313" key="11">
    <source>
        <dbReference type="EMBL" id="CAF1306706.1"/>
    </source>
</evidence>
<feature type="transmembrane region" description="Helical" evidence="8">
    <location>
        <begin position="756"/>
        <end position="777"/>
    </location>
</feature>
<evidence type="ECO:0000256" key="4">
    <source>
        <dbReference type="ARBA" id="ARBA00022989"/>
    </source>
</evidence>
<feature type="domain" description="TRPM-like" evidence="10">
    <location>
        <begin position="498"/>
        <end position="731"/>
    </location>
</feature>
<dbReference type="GO" id="GO:0099604">
    <property type="term" value="F:ligand-gated calcium channel activity"/>
    <property type="evidence" value="ECO:0007669"/>
    <property type="project" value="TreeGrafter"/>
</dbReference>
<evidence type="ECO:0000259" key="9">
    <source>
        <dbReference type="Pfam" id="PF18139"/>
    </source>
</evidence>
<evidence type="ECO:0000256" key="1">
    <source>
        <dbReference type="ARBA" id="ARBA00004141"/>
    </source>
</evidence>
<protein>
    <submittedName>
        <fullName evidence="11">Uncharacterized protein</fullName>
    </submittedName>
</protein>
<feature type="transmembrane region" description="Helical" evidence="8">
    <location>
        <begin position="833"/>
        <end position="853"/>
    </location>
</feature>
<sequence>MNSLIPLVMMPDKSVSWDDAIKQLKIQKRVCKTFVPKETNKECCVCNYNHSENDVPHFNETWNWKIHTEQETTDCYGVLPQSTKRYLRCDVETDLEQLCSVLLGVWNMITPGLIMRMIGDIDKTPNIKIQKELLQSISDAAIASDAWVITNGYNEESISELVGEIMYTCEMNNSHRNFSAIAVGKWGNINGRHKLDESTSSITHKGHGRYKLELNHTEYIFFDDGTCDSLDTGEFASNFARQISSGGRRRIPLITLLIGGTPHSLSSIYTDLKKSIPVVVVNGCGSLADTLYKYLKLTESSYQSLKDKNQNSVSLDESFNASEDDLDIPTINETFAEDDDDDETKVLSTSRTTKDMLRLLGKSRRDFIKDVRELYYNGRKENYETQGKRLPVGELLSLEEEKALGKYLYQMASCLNAPLRDKIRFFDVDSSKSLKETIYYAFVQASDNLSQEKKKYHKTIDEQLHLALRWCIGDTTENQSATITKIWNDTNKIKDNRSCLINALSKNMLMFVMNIMKLDIDLAILFRSTDNSLTKIGTHWSDKNHYLHELYLDKNRKNNDPLYLLDHINSENNFTKEDLVTVLKYLVGDFMPSLYDSQSHTKLMSSETEKLNDKENTDAEYIYRDIFLWCILTYRLDMAKIFLSQMKTRICSALIASKILKSFADYAPDQAAKDILFAKANDFETHAIEFVRCAYVKNKHKACQLIMRSTNLYKGVTSLQMAFAADNKRFIHEDACQALLTNIWYDRVDPVQEQKLLVVNILTFGIAQIFISIYLKYFSNNTNVKSKNHNVTNQEPPKRQLEKNGIDYTDDYGIDEKIFRHFFHFHNRPITKYCYTCLGYILFLTFFSYYMLFAFHPLSKKNPNIHWTEILTIITITTMLSEEIRQLLSQDNRKLIGKIRSYFDLNNRISNLFLVLPQYLLFYTGLVLRFTQKTPESFVSARIVMALDLELSFIRSILFIGIVADIGPKIVMIRKMTNDLFLFIIIIVIFIFGYGVASRSMTAYGTIEFKGQNILRDIIYPVYYFVHGSFDNERTQLEAVPDTSTTIATQVIFAFHMLFVNILLINLLIALFSFTINDIQTQAHYVWAYDRCEIIRIYHARPALFPPFTFLISIVRLFRWCWRKLNKDHYANRMFDEEHSHCFSK</sequence>
<evidence type="ECO:0000256" key="6">
    <source>
        <dbReference type="ARBA" id="ARBA00023136"/>
    </source>
</evidence>
<keyword evidence="2" id="KW-0813">Transport</keyword>
<evidence type="ECO:0000256" key="8">
    <source>
        <dbReference type="SAM" id="Phobius"/>
    </source>
</evidence>
<keyword evidence="3 8" id="KW-0812">Transmembrane</keyword>
<feature type="transmembrane region" description="Helical" evidence="8">
    <location>
        <begin position="1051"/>
        <end position="1074"/>
    </location>
</feature>
<comment type="caution">
    <text evidence="11">The sequence shown here is derived from an EMBL/GenBank/DDBJ whole genome shotgun (WGS) entry which is preliminary data.</text>
</comment>
<dbReference type="InterPro" id="IPR050927">
    <property type="entry name" value="TRPM"/>
</dbReference>
<feature type="transmembrane region" description="Helical" evidence="8">
    <location>
        <begin position="909"/>
        <end position="931"/>
    </location>
</feature>
<dbReference type="PANTHER" id="PTHR13800">
    <property type="entry name" value="TRANSIENT RECEPTOR POTENTIAL CATION CHANNEL, SUBFAMILY M, MEMBER 6"/>
    <property type="match status" value="1"/>
</dbReference>